<dbReference type="EMBL" id="MSZX01000021">
    <property type="protein sequence ID" value="OPA73159.1"/>
    <property type="molecule type" value="Genomic_DNA"/>
</dbReference>
<proteinExistence type="inferred from homology"/>
<organism evidence="15 16">
    <name type="scientific">Paenibacillus selenitireducens</name>
    <dbReference type="NCBI Taxonomy" id="1324314"/>
    <lineage>
        <taxon>Bacteria</taxon>
        <taxon>Bacillati</taxon>
        <taxon>Bacillota</taxon>
        <taxon>Bacilli</taxon>
        <taxon>Bacillales</taxon>
        <taxon>Paenibacillaceae</taxon>
        <taxon>Paenibacillus</taxon>
    </lineage>
</organism>
<dbReference type="STRING" id="1324314.BVG16_29865"/>
<dbReference type="PROSITE" id="PS00793">
    <property type="entry name" value="DHPS_2"/>
    <property type="match status" value="1"/>
</dbReference>
<dbReference type="Gene3D" id="3.20.20.20">
    <property type="entry name" value="Dihydropteroate synthase-like"/>
    <property type="match status" value="1"/>
</dbReference>
<dbReference type="InterPro" id="IPR045031">
    <property type="entry name" value="DHP_synth-like"/>
</dbReference>
<dbReference type="CDD" id="cd00739">
    <property type="entry name" value="DHPS"/>
    <property type="match status" value="1"/>
</dbReference>
<evidence type="ECO:0000259" key="14">
    <source>
        <dbReference type="PROSITE" id="PS50972"/>
    </source>
</evidence>
<comment type="caution">
    <text evidence="15">The sequence shown here is derived from an EMBL/GenBank/DDBJ whole genome shotgun (WGS) entry which is preliminary data.</text>
</comment>
<dbReference type="SUPFAM" id="SSF51717">
    <property type="entry name" value="Dihydropteroate synthetase-like"/>
    <property type="match status" value="1"/>
</dbReference>
<dbReference type="PANTHER" id="PTHR20941">
    <property type="entry name" value="FOLATE SYNTHESIS PROTEINS"/>
    <property type="match status" value="1"/>
</dbReference>
<keyword evidence="9 13" id="KW-0460">Magnesium</keyword>
<dbReference type="Proteomes" id="UP000190188">
    <property type="component" value="Unassembled WGS sequence"/>
</dbReference>
<comment type="similarity">
    <text evidence="4 13">Belongs to the DHPS family.</text>
</comment>
<dbReference type="GO" id="GO:0046656">
    <property type="term" value="P:folic acid biosynthetic process"/>
    <property type="evidence" value="ECO:0007669"/>
    <property type="project" value="UniProtKB-KW"/>
</dbReference>
<keyword evidence="7 13" id="KW-0808">Transferase</keyword>
<dbReference type="PANTHER" id="PTHR20941:SF1">
    <property type="entry name" value="FOLIC ACID SYNTHESIS PROTEIN FOL1"/>
    <property type="match status" value="1"/>
</dbReference>
<feature type="domain" description="Pterin-binding" evidence="14">
    <location>
        <begin position="23"/>
        <end position="270"/>
    </location>
</feature>
<dbReference type="GO" id="GO:0004156">
    <property type="term" value="F:dihydropteroate synthase activity"/>
    <property type="evidence" value="ECO:0007669"/>
    <property type="project" value="UniProtKB-EC"/>
</dbReference>
<evidence type="ECO:0000256" key="4">
    <source>
        <dbReference type="ARBA" id="ARBA00009503"/>
    </source>
</evidence>
<evidence type="ECO:0000256" key="3">
    <source>
        <dbReference type="ARBA" id="ARBA00004763"/>
    </source>
</evidence>
<evidence type="ECO:0000256" key="9">
    <source>
        <dbReference type="ARBA" id="ARBA00022842"/>
    </source>
</evidence>
<dbReference type="PROSITE" id="PS50972">
    <property type="entry name" value="PTERIN_BINDING"/>
    <property type="match status" value="1"/>
</dbReference>
<dbReference type="InterPro" id="IPR011005">
    <property type="entry name" value="Dihydropteroate_synth-like_sf"/>
</dbReference>
<dbReference type="GO" id="GO:0046654">
    <property type="term" value="P:tetrahydrofolate biosynthetic process"/>
    <property type="evidence" value="ECO:0007669"/>
    <property type="project" value="UniProtKB-UniPathway"/>
</dbReference>
<comment type="pathway">
    <text evidence="3 13">Cofactor biosynthesis; tetrahydrofolate biosynthesis; 7,8-dihydrofolate from 2-amino-4-hydroxy-6-hydroxymethyl-7,8-dihydropteridine diphosphate and 4-aminobenzoate: step 1/2.</text>
</comment>
<dbReference type="UniPathway" id="UPA00077">
    <property type="reaction ID" value="UER00156"/>
</dbReference>
<keyword evidence="8 13" id="KW-0479">Metal-binding</keyword>
<dbReference type="FunFam" id="3.20.20.20:FF:000006">
    <property type="entry name" value="Dihydropteroate synthase"/>
    <property type="match status" value="1"/>
</dbReference>
<evidence type="ECO:0000256" key="1">
    <source>
        <dbReference type="ARBA" id="ARBA00000012"/>
    </source>
</evidence>
<comment type="cofactor">
    <cofactor evidence="2 13">
        <name>Mg(2+)</name>
        <dbReference type="ChEBI" id="CHEBI:18420"/>
    </cofactor>
</comment>
<comment type="catalytic activity">
    <reaction evidence="1">
        <text>(7,8-dihydropterin-6-yl)methyl diphosphate + 4-aminobenzoate = 7,8-dihydropteroate + diphosphate</text>
        <dbReference type="Rhea" id="RHEA:19949"/>
        <dbReference type="ChEBI" id="CHEBI:17836"/>
        <dbReference type="ChEBI" id="CHEBI:17839"/>
        <dbReference type="ChEBI" id="CHEBI:33019"/>
        <dbReference type="ChEBI" id="CHEBI:72950"/>
        <dbReference type="EC" id="2.5.1.15"/>
    </reaction>
</comment>
<evidence type="ECO:0000256" key="13">
    <source>
        <dbReference type="RuleBase" id="RU361205"/>
    </source>
</evidence>
<reference evidence="15 16" key="1">
    <citation type="submission" date="2017-01" db="EMBL/GenBank/DDBJ databases">
        <title>Genome analysis of Paenibacillus selenitrireducens ES3-24.</title>
        <authorList>
            <person name="Xu D."/>
            <person name="Yao R."/>
            <person name="Zheng S."/>
        </authorList>
    </citation>
    <scope>NUCLEOTIDE SEQUENCE [LARGE SCALE GENOMIC DNA]</scope>
    <source>
        <strain evidence="15 16">ES3-24</strain>
    </source>
</reference>
<evidence type="ECO:0000256" key="5">
    <source>
        <dbReference type="ARBA" id="ARBA00012458"/>
    </source>
</evidence>
<dbReference type="EC" id="2.5.1.15" evidence="5 13"/>
<dbReference type="InterPro" id="IPR006390">
    <property type="entry name" value="DHP_synth_dom"/>
</dbReference>
<dbReference type="OrthoDB" id="9811744at2"/>
<dbReference type="PROSITE" id="PS00792">
    <property type="entry name" value="DHPS_1"/>
    <property type="match status" value="1"/>
</dbReference>
<comment type="function">
    <text evidence="12 13">Catalyzes the condensation of para-aminobenzoate (pABA) with 6-hydroxymethyl-7,8-dihydropterin diphosphate (DHPt-PP) to form 7,8-dihydropteroate (H2Pte), the immediate precursor of folate derivatives.</text>
</comment>
<evidence type="ECO:0000256" key="7">
    <source>
        <dbReference type="ARBA" id="ARBA00022679"/>
    </source>
</evidence>
<keyword evidence="16" id="KW-1185">Reference proteome</keyword>
<evidence type="ECO:0000256" key="12">
    <source>
        <dbReference type="ARBA" id="ARBA00053449"/>
    </source>
</evidence>
<evidence type="ECO:0000256" key="11">
    <source>
        <dbReference type="ARBA" id="ARBA00030193"/>
    </source>
</evidence>
<dbReference type="Pfam" id="PF00809">
    <property type="entry name" value="Pterin_bind"/>
    <property type="match status" value="1"/>
</dbReference>
<gene>
    <name evidence="15" type="ORF">BVG16_29865</name>
</gene>
<accession>A0A1T2WZV1</accession>
<dbReference type="InterPro" id="IPR000489">
    <property type="entry name" value="Pterin-binding_dom"/>
</dbReference>
<dbReference type="NCBIfam" id="TIGR01496">
    <property type="entry name" value="DHPS"/>
    <property type="match status" value="1"/>
</dbReference>
<evidence type="ECO:0000313" key="16">
    <source>
        <dbReference type="Proteomes" id="UP000190188"/>
    </source>
</evidence>
<protein>
    <recommendedName>
        <fullName evidence="6 13">Dihydropteroate synthase</fullName>
        <shortName evidence="13">DHPS</shortName>
        <ecNumber evidence="5 13">2.5.1.15</ecNumber>
    </recommendedName>
    <alternativeName>
        <fullName evidence="11 13">Dihydropteroate pyrophosphorylase</fullName>
    </alternativeName>
</protein>
<keyword evidence="10 13" id="KW-0289">Folate biosynthesis</keyword>
<sequence length="284" mass="31365">MQSKIYQRQYICGPTTLTLGSRTLIMGILNVTPDSFSDGGRYNNLDAAVAHAKQLMADGADLIDIGGESTRPGFAQVPEEEELRRVIPVIEAIHTQAPEIPISVDTYKAGVARQALQAGAHIINDVWGFKQDPKMAAVAAQAGCPVILMHNRQERDYKNYMKDILADLRDSIRTAKEAGVADEQIMVDPGIGFAKNAHENLYFMQHLDALHELGYPILLATSRKRFIRDTLQLPVDDLVEGTAATVAFGIAQGCQIVRVHDVAQIHRTVKMCDAMYYAKQPTYE</sequence>
<dbReference type="GO" id="GO:0005829">
    <property type="term" value="C:cytosol"/>
    <property type="evidence" value="ECO:0007669"/>
    <property type="project" value="TreeGrafter"/>
</dbReference>
<evidence type="ECO:0000256" key="8">
    <source>
        <dbReference type="ARBA" id="ARBA00022723"/>
    </source>
</evidence>
<evidence type="ECO:0000256" key="6">
    <source>
        <dbReference type="ARBA" id="ARBA00016919"/>
    </source>
</evidence>
<dbReference type="GO" id="GO:0046872">
    <property type="term" value="F:metal ion binding"/>
    <property type="evidence" value="ECO:0007669"/>
    <property type="project" value="UniProtKB-KW"/>
</dbReference>
<evidence type="ECO:0000256" key="2">
    <source>
        <dbReference type="ARBA" id="ARBA00001946"/>
    </source>
</evidence>
<dbReference type="RefSeq" id="WP_078502857.1">
    <property type="nucleotide sequence ID" value="NZ_MSZX01000021.1"/>
</dbReference>
<evidence type="ECO:0000256" key="10">
    <source>
        <dbReference type="ARBA" id="ARBA00022909"/>
    </source>
</evidence>
<name>A0A1T2WZV1_9BACL</name>
<evidence type="ECO:0000313" key="15">
    <source>
        <dbReference type="EMBL" id="OPA73159.1"/>
    </source>
</evidence>
<dbReference type="AlphaFoldDB" id="A0A1T2WZV1"/>